<proteinExistence type="predicted"/>
<organism evidence="2 3">
    <name type="scientific">Euplotes crassus</name>
    <dbReference type="NCBI Taxonomy" id="5936"/>
    <lineage>
        <taxon>Eukaryota</taxon>
        <taxon>Sar</taxon>
        <taxon>Alveolata</taxon>
        <taxon>Ciliophora</taxon>
        <taxon>Intramacronucleata</taxon>
        <taxon>Spirotrichea</taxon>
        <taxon>Hypotrichia</taxon>
        <taxon>Euplotida</taxon>
        <taxon>Euplotidae</taxon>
        <taxon>Moneuplotes</taxon>
    </lineage>
</organism>
<dbReference type="Proteomes" id="UP001295684">
    <property type="component" value="Unassembled WGS sequence"/>
</dbReference>
<feature type="coiled-coil region" evidence="1">
    <location>
        <begin position="129"/>
        <end position="199"/>
    </location>
</feature>
<evidence type="ECO:0000313" key="3">
    <source>
        <dbReference type="Proteomes" id="UP001295684"/>
    </source>
</evidence>
<accession>A0AAD1XKY4</accession>
<sequence>MEYQQLYKKACEEISRLQENVSINKQVIENLVLQLRETDEKCQNEIMILNKIISDHHKLHNAEVGDLKEQLADTKDALEMKEYLLQEKENKWKEFEDVIVSYANQHPDLQEKLSQIDYLCDEVTSQRKISNVVKENEDLKAKITSLKSQLSEVVSNMTHMELEHDEKTSPKFYLEPCTAKSLMRKNLHFANENEELQNQYKSGNMSTKNRLLEPPCMAKYKRNRFGSTNIPYEENSKSTDEGSRIVKSQEKFKNINWDEAPESSSFGNCSKHNSHPEAGVELDLKMDESSIDLDCCAIQENSHPSQIYFDRDEVLDDCLEVLSRNDNKEGFENFADAI</sequence>
<evidence type="ECO:0000313" key="2">
    <source>
        <dbReference type="EMBL" id="CAI2374610.1"/>
    </source>
</evidence>
<keyword evidence="1" id="KW-0175">Coiled coil</keyword>
<dbReference type="AlphaFoldDB" id="A0AAD1XKY4"/>
<gene>
    <name evidence="2" type="ORF">ECRASSUSDP1_LOCUS15966</name>
</gene>
<name>A0AAD1XKY4_EUPCR</name>
<reference evidence="2" key="1">
    <citation type="submission" date="2023-07" db="EMBL/GenBank/DDBJ databases">
        <authorList>
            <consortium name="AG Swart"/>
            <person name="Singh M."/>
            <person name="Singh A."/>
            <person name="Seah K."/>
            <person name="Emmerich C."/>
        </authorList>
    </citation>
    <scope>NUCLEOTIDE SEQUENCE</scope>
    <source>
        <strain evidence="2">DP1</strain>
    </source>
</reference>
<protein>
    <submittedName>
        <fullName evidence="2">Uncharacterized protein</fullName>
    </submittedName>
</protein>
<dbReference type="EMBL" id="CAMPGE010016031">
    <property type="protein sequence ID" value="CAI2374610.1"/>
    <property type="molecule type" value="Genomic_DNA"/>
</dbReference>
<evidence type="ECO:0000256" key="1">
    <source>
        <dbReference type="SAM" id="Coils"/>
    </source>
</evidence>
<keyword evidence="3" id="KW-1185">Reference proteome</keyword>
<comment type="caution">
    <text evidence="2">The sequence shown here is derived from an EMBL/GenBank/DDBJ whole genome shotgun (WGS) entry which is preliminary data.</text>
</comment>